<feature type="region of interest" description="Disordered" evidence="1">
    <location>
        <begin position="1"/>
        <end position="26"/>
    </location>
</feature>
<feature type="compositionally biased region" description="Pro residues" evidence="1">
    <location>
        <begin position="1"/>
        <end position="15"/>
    </location>
</feature>
<keyword evidence="3" id="KW-1185">Reference proteome</keyword>
<dbReference type="EMBL" id="KN881032">
    <property type="protein sequence ID" value="KIY61147.1"/>
    <property type="molecule type" value="Genomic_DNA"/>
</dbReference>
<name>A0A0D7ASE0_9AGAR</name>
<dbReference type="STRING" id="1314674.A0A0D7ASE0"/>
<dbReference type="Proteomes" id="UP000054007">
    <property type="component" value="Unassembled WGS sequence"/>
</dbReference>
<organism evidence="2 3">
    <name type="scientific">Cylindrobasidium torrendii FP15055 ss-10</name>
    <dbReference type="NCBI Taxonomy" id="1314674"/>
    <lineage>
        <taxon>Eukaryota</taxon>
        <taxon>Fungi</taxon>
        <taxon>Dikarya</taxon>
        <taxon>Basidiomycota</taxon>
        <taxon>Agaricomycotina</taxon>
        <taxon>Agaricomycetes</taxon>
        <taxon>Agaricomycetidae</taxon>
        <taxon>Agaricales</taxon>
        <taxon>Marasmiineae</taxon>
        <taxon>Physalacriaceae</taxon>
        <taxon>Cylindrobasidium</taxon>
    </lineage>
</organism>
<gene>
    <name evidence="2" type="ORF">CYLTODRAFT_363239</name>
</gene>
<proteinExistence type="predicted"/>
<dbReference type="AlphaFoldDB" id="A0A0D7ASE0"/>
<dbReference type="OrthoDB" id="2742740at2759"/>
<evidence type="ECO:0000256" key="1">
    <source>
        <dbReference type="SAM" id="MobiDB-lite"/>
    </source>
</evidence>
<evidence type="ECO:0000313" key="2">
    <source>
        <dbReference type="EMBL" id="KIY61147.1"/>
    </source>
</evidence>
<sequence length="208" mass="23344">MPPRPVTPPRPPSPSPGGGSNAPQPKLEHLLDAMAFAKLVREARLDDKYSGLHPDDIDAIRNPPEERLDIVDPTLRLSLDIFLALENTLEESYAAVRAAIQRYDPACEMFSYKQVLSRVKLLTGVVPIYHDMCINSCMAYTGIHAELSLCKHCGEPRWKPSAARDEDDPDPATNGLRVPRRQFATLLIAPQWQAMWHCHAISFTMKTY</sequence>
<evidence type="ECO:0000313" key="3">
    <source>
        <dbReference type="Proteomes" id="UP000054007"/>
    </source>
</evidence>
<protein>
    <submittedName>
        <fullName evidence="2">Uncharacterized protein</fullName>
    </submittedName>
</protein>
<reference evidence="2 3" key="1">
    <citation type="journal article" date="2015" name="Fungal Genet. Biol.">
        <title>Evolution of novel wood decay mechanisms in Agaricales revealed by the genome sequences of Fistulina hepatica and Cylindrobasidium torrendii.</title>
        <authorList>
            <person name="Floudas D."/>
            <person name="Held B.W."/>
            <person name="Riley R."/>
            <person name="Nagy L.G."/>
            <person name="Koehler G."/>
            <person name="Ransdell A.S."/>
            <person name="Younus H."/>
            <person name="Chow J."/>
            <person name="Chiniquy J."/>
            <person name="Lipzen A."/>
            <person name="Tritt A."/>
            <person name="Sun H."/>
            <person name="Haridas S."/>
            <person name="LaButti K."/>
            <person name="Ohm R.A."/>
            <person name="Kues U."/>
            <person name="Blanchette R.A."/>
            <person name="Grigoriev I.V."/>
            <person name="Minto R.E."/>
            <person name="Hibbett D.S."/>
        </authorList>
    </citation>
    <scope>NUCLEOTIDE SEQUENCE [LARGE SCALE GENOMIC DNA]</scope>
    <source>
        <strain evidence="2 3">FP15055 ss-10</strain>
    </source>
</reference>
<accession>A0A0D7ASE0</accession>